<dbReference type="InterPro" id="IPR001753">
    <property type="entry name" value="Enoyl-CoA_hydra/iso"/>
</dbReference>
<evidence type="ECO:0000256" key="2">
    <source>
        <dbReference type="RuleBase" id="RU003707"/>
    </source>
</evidence>
<dbReference type="STRING" id="1461694.ATO9_04435"/>
<dbReference type="CDD" id="cd06558">
    <property type="entry name" value="crotonase-like"/>
    <property type="match status" value="1"/>
</dbReference>
<gene>
    <name evidence="3" type="ORF">ATO9_04435</name>
</gene>
<dbReference type="Proteomes" id="UP000030004">
    <property type="component" value="Unassembled WGS sequence"/>
</dbReference>
<dbReference type="PANTHER" id="PTHR43459">
    <property type="entry name" value="ENOYL-COA HYDRATASE"/>
    <property type="match status" value="1"/>
</dbReference>
<dbReference type="RefSeq" id="WP_043747338.1">
    <property type="nucleotide sequence ID" value="NZ_AQQX01000002.1"/>
</dbReference>
<dbReference type="EMBL" id="AQQX01000002">
    <property type="protein sequence ID" value="KGM49287.1"/>
    <property type="molecule type" value="Genomic_DNA"/>
</dbReference>
<comment type="similarity">
    <text evidence="1 2">Belongs to the enoyl-CoA hydratase/isomerase family.</text>
</comment>
<reference evidence="3 4" key="1">
    <citation type="journal article" date="2015" name="Antonie Van Leeuwenhoek">
        <title>Pseudooceanicola atlanticus gen. nov. sp. nov., isolated from surface seawater of the Atlantic Ocean and reclassification of Oceanicola batsensis, Oceanicola marinus, Oceanicola nitratireducens, Oceanicola nanhaiensis, Oceanicola antarcticus and Oceanicola flagellatus, as Pseudooceanicola batsensis comb. nov., Pseudooceanicola marinus comb. nov., Pseudooceanicola nitratireducens comb. nov., Pseudooceanicola nanhaiensis comb. nov., Pseudooceanicola antarcticus comb. nov., and Pseudooceanicola flagellatus comb. nov.</title>
        <authorList>
            <person name="Lai Q."/>
            <person name="Li G."/>
            <person name="Liu X."/>
            <person name="Du Y."/>
            <person name="Sun F."/>
            <person name="Shao Z."/>
        </authorList>
    </citation>
    <scope>NUCLEOTIDE SEQUENCE [LARGE SCALE GENOMIC DNA]</scope>
    <source>
        <strain evidence="3 4">22II-s11g</strain>
    </source>
</reference>
<evidence type="ECO:0000313" key="3">
    <source>
        <dbReference type="EMBL" id="KGM49287.1"/>
    </source>
</evidence>
<organism evidence="3 4">
    <name type="scientific">Pseudooceanicola atlanticus</name>
    <dbReference type="NCBI Taxonomy" id="1461694"/>
    <lineage>
        <taxon>Bacteria</taxon>
        <taxon>Pseudomonadati</taxon>
        <taxon>Pseudomonadota</taxon>
        <taxon>Alphaproteobacteria</taxon>
        <taxon>Rhodobacterales</taxon>
        <taxon>Paracoccaceae</taxon>
        <taxon>Pseudooceanicola</taxon>
    </lineage>
</organism>
<dbReference type="PANTHER" id="PTHR43459:SF1">
    <property type="entry name" value="EG:BACN32G11.4 PROTEIN"/>
    <property type="match status" value="1"/>
</dbReference>
<name>A0A0A0EJF6_9RHOB</name>
<dbReference type="PROSITE" id="PS00166">
    <property type="entry name" value="ENOYL_COA_HYDRATASE"/>
    <property type="match status" value="1"/>
</dbReference>
<accession>A0A0A0EJF6</accession>
<evidence type="ECO:0000256" key="1">
    <source>
        <dbReference type="ARBA" id="ARBA00005254"/>
    </source>
</evidence>
<dbReference type="InterPro" id="IPR029045">
    <property type="entry name" value="ClpP/crotonase-like_dom_sf"/>
</dbReference>
<evidence type="ECO:0000313" key="4">
    <source>
        <dbReference type="Proteomes" id="UP000030004"/>
    </source>
</evidence>
<dbReference type="Gene3D" id="1.10.12.10">
    <property type="entry name" value="Lyase 2-enoyl-coa Hydratase, Chain A, domain 2"/>
    <property type="match status" value="1"/>
</dbReference>
<dbReference type="GO" id="GO:0003824">
    <property type="term" value="F:catalytic activity"/>
    <property type="evidence" value="ECO:0007669"/>
    <property type="project" value="InterPro"/>
</dbReference>
<dbReference type="OrthoDB" id="7619812at2"/>
<proteinExistence type="inferred from homology"/>
<keyword evidence="4" id="KW-1185">Reference proteome</keyword>
<sequence length="264" mass="27662">MTDFVLTERRGAILIVTLNRPERKNAFTRDMITGLEDILRDAAEDATVRALVLTGADGTFCVGGDVKAMNEGAGRDLSLEEQRASLRARMEVSDLLHNMPKPTIAAIEGAAAGAGLSLALACDFRVSASTAKITTAFAKVGLSGDFGGTYFLTQILGAAKARELYLFSPILSGKEAETIGLVTRSVDPGAALDAALELADPLANGATVTLGRMKGNLNLAAGGGTLAEVMDLEADNHTFCTTTEDHREAAAAFVEKRKPTFKGA</sequence>
<dbReference type="Gene3D" id="3.90.226.10">
    <property type="entry name" value="2-enoyl-CoA Hydratase, Chain A, domain 1"/>
    <property type="match status" value="1"/>
</dbReference>
<dbReference type="Pfam" id="PF00378">
    <property type="entry name" value="ECH_1"/>
    <property type="match status" value="1"/>
</dbReference>
<comment type="caution">
    <text evidence="3">The sequence shown here is derived from an EMBL/GenBank/DDBJ whole genome shotgun (WGS) entry which is preliminary data.</text>
</comment>
<protein>
    <submittedName>
        <fullName evidence="3">Enoyl-CoA hydratase</fullName>
    </submittedName>
</protein>
<dbReference type="AlphaFoldDB" id="A0A0A0EJF6"/>
<dbReference type="eggNOG" id="COG1024">
    <property type="taxonomic scope" value="Bacteria"/>
</dbReference>
<dbReference type="InterPro" id="IPR014748">
    <property type="entry name" value="Enoyl-CoA_hydra_C"/>
</dbReference>
<dbReference type="InterPro" id="IPR018376">
    <property type="entry name" value="Enoyl-CoA_hyd/isom_CS"/>
</dbReference>
<dbReference type="SUPFAM" id="SSF52096">
    <property type="entry name" value="ClpP/crotonase"/>
    <property type="match status" value="1"/>
</dbReference>